<dbReference type="InterPro" id="IPR057357">
    <property type="entry name" value="Znf-C2H2_ZFAND2A/B"/>
</dbReference>
<keyword evidence="3 5" id="KW-0863">Zinc-finger</keyword>
<dbReference type="GO" id="GO:0005737">
    <property type="term" value="C:cytoplasm"/>
    <property type="evidence" value="ECO:0007669"/>
    <property type="project" value="TreeGrafter"/>
</dbReference>
<evidence type="ECO:0000256" key="5">
    <source>
        <dbReference type="PROSITE-ProRule" id="PRU00449"/>
    </source>
</evidence>
<dbReference type="Gene3D" id="4.10.1110.10">
    <property type="entry name" value="AN1-like Zinc finger"/>
    <property type="match status" value="2"/>
</dbReference>
<dbReference type="GO" id="GO:0008270">
    <property type="term" value="F:zinc ion binding"/>
    <property type="evidence" value="ECO:0007669"/>
    <property type="project" value="UniProtKB-KW"/>
</dbReference>
<dbReference type="InterPro" id="IPR035896">
    <property type="entry name" value="AN1-like_Znf"/>
</dbReference>
<dbReference type="AlphaFoldDB" id="L1JUW6"/>
<dbReference type="RefSeq" id="XP_005839172.1">
    <property type="nucleotide sequence ID" value="XM_005839115.1"/>
</dbReference>
<dbReference type="PANTHER" id="PTHR14677:SF20">
    <property type="entry name" value="ZINC FINGER AN1-TYPE CONTAINING 2A-RELATED"/>
    <property type="match status" value="1"/>
</dbReference>
<dbReference type="HOGENOM" id="CLU_061621_3_1_1"/>
<dbReference type="PaxDb" id="55529-EKX52192"/>
<dbReference type="KEGG" id="gtt:GUITHDRAFT_65389"/>
<evidence type="ECO:0000256" key="4">
    <source>
        <dbReference type="ARBA" id="ARBA00022833"/>
    </source>
</evidence>
<dbReference type="GeneID" id="17309051"/>
<name>L1JUW6_GUITC</name>
<dbReference type="EMBL" id="JH992973">
    <property type="protein sequence ID" value="EKX52192.1"/>
    <property type="molecule type" value="Genomic_DNA"/>
</dbReference>
<feature type="domain" description="AN1-type" evidence="6">
    <location>
        <begin position="92"/>
        <end position="139"/>
    </location>
</feature>
<gene>
    <name evidence="7" type="ORF">GUITHDRAFT_65389</name>
</gene>
<reference evidence="8" key="3">
    <citation type="submission" date="2015-06" db="UniProtKB">
        <authorList>
            <consortium name="EnsemblProtists"/>
        </authorList>
    </citation>
    <scope>IDENTIFICATION</scope>
</reference>
<reference evidence="7 9" key="1">
    <citation type="journal article" date="2012" name="Nature">
        <title>Algal genomes reveal evolutionary mosaicism and the fate of nucleomorphs.</title>
        <authorList>
            <consortium name="DOE Joint Genome Institute"/>
            <person name="Curtis B.A."/>
            <person name="Tanifuji G."/>
            <person name="Burki F."/>
            <person name="Gruber A."/>
            <person name="Irimia M."/>
            <person name="Maruyama S."/>
            <person name="Arias M.C."/>
            <person name="Ball S.G."/>
            <person name="Gile G.H."/>
            <person name="Hirakawa Y."/>
            <person name="Hopkins J.F."/>
            <person name="Kuo A."/>
            <person name="Rensing S.A."/>
            <person name="Schmutz J."/>
            <person name="Symeonidi A."/>
            <person name="Elias M."/>
            <person name="Eveleigh R.J."/>
            <person name="Herman E.K."/>
            <person name="Klute M.J."/>
            <person name="Nakayama T."/>
            <person name="Obornik M."/>
            <person name="Reyes-Prieto A."/>
            <person name="Armbrust E.V."/>
            <person name="Aves S.J."/>
            <person name="Beiko R.G."/>
            <person name="Coutinho P."/>
            <person name="Dacks J.B."/>
            <person name="Durnford D.G."/>
            <person name="Fast N.M."/>
            <person name="Green B.R."/>
            <person name="Grisdale C.J."/>
            <person name="Hempel F."/>
            <person name="Henrissat B."/>
            <person name="Hoppner M.P."/>
            <person name="Ishida K."/>
            <person name="Kim E."/>
            <person name="Koreny L."/>
            <person name="Kroth P.G."/>
            <person name="Liu Y."/>
            <person name="Malik S.B."/>
            <person name="Maier U.G."/>
            <person name="McRose D."/>
            <person name="Mock T."/>
            <person name="Neilson J.A."/>
            <person name="Onodera N.T."/>
            <person name="Poole A.M."/>
            <person name="Pritham E.J."/>
            <person name="Richards T.A."/>
            <person name="Rocap G."/>
            <person name="Roy S.W."/>
            <person name="Sarai C."/>
            <person name="Schaack S."/>
            <person name="Shirato S."/>
            <person name="Slamovits C.H."/>
            <person name="Spencer D.F."/>
            <person name="Suzuki S."/>
            <person name="Worden A.Z."/>
            <person name="Zauner S."/>
            <person name="Barry K."/>
            <person name="Bell C."/>
            <person name="Bharti A.K."/>
            <person name="Crow J.A."/>
            <person name="Grimwood J."/>
            <person name="Kramer R."/>
            <person name="Lindquist E."/>
            <person name="Lucas S."/>
            <person name="Salamov A."/>
            <person name="McFadden G.I."/>
            <person name="Lane C.E."/>
            <person name="Keeling P.J."/>
            <person name="Gray M.W."/>
            <person name="Grigoriev I.V."/>
            <person name="Archibald J.M."/>
        </authorList>
    </citation>
    <scope>NUCLEOTIDE SEQUENCE</scope>
    <source>
        <strain evidence="7 9">CCMP2712</strain>
    </source>
</reference>
<dbReference type="Pfam" id="PF01428">
    <property type="entry name" value="zf-AN1"/>
    <property type="match status" value="2"/>
</dbReference>
<dbReference type="Pfam" id="PF25403">
    <property type="entry name" value="zf-C2H2_ZFAND2"/>
    <property type="match status" value="1"/>
</dbReference>
<evidence type="ECO:0000313" key="8">
    <source>
        <dbReference type="EnsemblProtists" id="EKX52192"/>
    </source>
</evidence>
<keyword evidence="1" id="KW-0479">Metal-binding</keyword>
<evidence type="ECO:0000259" key="6">
    <source>
        <dbReference type="PROSITE" id="PS51039"/>
    </source>
</evidence>
<reference evidence="9" key="2">
    <citation type="submission" date="2012-11" db="EMBL/GenBank/DDBJ databases">
        <authorList>
            <person name="Kuo A."/>
            <person name="Curtis B.A."/>
            <person name="Tanifuji G."/>
            <person name="Burki F."/>
            <person name="Gruber A."/>
            <person name="Irimia M."/>
            <person name="Maruyama S."/>
            <person name="Arias M.C."/>
            <person name="Ball S.G."/>
            <person name="Gile G.H."/>
            <person name="Hirakawa Y."/>
            <person name="Hopkins J.F."/>
            <person name="Rensing S.A."/>
            <person name="Schmutz J."/>
            <person name="Symeonidi A."/>
            <person name="Elias M."/>
            <person name="Eveleigh R.J."/>
            <person name="Herman E.K."/>
            <person name="Klute M.J."/>
            <person name="Nakayama T."/>
            <person name="Obornik M."/>
            <person name="Reyes-Prieto A."/>
            <person name="Armbrust E.V."/>
            <person name="Aves S.J."/>
            <person name="Beiko R.G."/>
            <person name="Coutinho P."/>
            <person name="Dacks J.B."/>
            <person name="Durnford D.G."/>
            <person name="Fast N.M."/>
            <person name="Green B.R."/>
            <person name="Grisdale C."/>
            <person name="Hempe F."/>
            <person name="Henrissat B."/>
            <person name="Hoppner M.P."/>
            <person name="Ishida K.-I."/>
            <person name="Kim E."/>
            <person name="Koreny L."/>
            <person name="Kroth P.G."/>
            <person name="Liu Y."/>
            <person name="Malik S.-B."/>
            <person name="Maier U.G."/>
            <person name="McRose D."/>
            <person name="Mock T."/>
            <person name="Neilson J.A."/>
            <person name="Onodera N.T."/>
            <person name="Poole A.M."/>
            <person name="Pritham E.J."/>
            <person name="Richards T.A."/>
            <person name="Rocap G."/>
            <person name="Roy S.W."/>
            <person name="Sarai C."/>
            <person name="Schaack S."/>
            <person name="Shirato S."/>
            <person name="Slamovits C.H."/>
            <person name="Spencer D.F."/>
            <person name="Suzuki S."/>
            <person name="Worden A.Z."/>
            <person name="Zauner S."/>
            <person name="Barry K."/>
            <person name="Bell C."/>
            <person name="Bharti A.K."/>
            <person name="Crow J.A."/>
            <person name="Grimwood J."/>
            <person name="Kramer R."/>
            <person name="Lindquist E."/>
            <person name="Lucas S."/>
            <person name="Salamov A."/>
            <person name="McFadden G.I."/>
            <person name="Lane C.E."/>
            <person name="Keeling P.J."/>
            <person name="Gray M.W."/>
            <person name="Grigoriev I.V."/>
            <person name="Archibald J.M."/>
        </authorList>
    </citation>
    <scope>NUCLEOTIDE SEQUENCE</scope>
    <source>
        <strain evidence="9">CCMP2712</strain>
    </source>
</reference>
<evidence type="ECO:0000313" key="9">
    <source>
        <dbReference type="Proteomes" id="UP000011087"/>
    </source>
</evidence>
<evidence type="ECO:0000256" key="3">
    <source>
        <dbReference type="ARBA" id="ARBA00022771"/>
    </source>
</evidence>
<keyword evidence="2" id="KW-0677">Repeat</keyword>
<sequence length="139" mass="15533">MEFPELGAACSARGCMEKNDFLPFTCDGCKKKFCLNHHKPEAHTCPVPPRNDKYVPVCPLCQQAITIKPGEDPNAIVDRHIRAGCPKVVAKQPKSNACSFRGCKEKEFVPVSCKLCKQPFCLKHRFETDHDCPAKVKFA</sequence>
<dbReference type="Proteomes" id="UP000011087">
    <property type="component" value="Unassembled WGS sequence"/>
</dbReference>
<evidence type="ECO:0000313" key="7">
    <source>
        <dbReference type="EMBL" id="EKX52192.1"/>
    </source>
</evidence>
<dbReference type="STRING" id="905079.L1JUW6"/>
<proteinExistence type="predicted"/>
<dbReference type="OrthoDB" id="431929at2759"/>
<dbReference type="SUPFAM" id="SSF118310">
    <property type="entry name" value="AN1-like Zinc finger"/>
    <property type="match status" value="2"/>
</dbReference>
<dbReference type="PANTHER" id="PTHR14677">
    <property type="entry name" value="ARSENITE INDUCUBLE RNA ASSOCIATED PROTEIN AIP-1-RELATED"/>
    <property type="match status" value="1"/>
</dbReference>
<feature type="domain" description="AN1-type" evidence="6">
    <location>
        <begin position="4"/>
        <end position="53"/>
    </location>
</feature>
<evidence type="ECO:0000256" key="2">
    <source>
        <dbReference type="ARBA" id="ARBA00022737"/>
    </source>
</evidence>
<dbReference type="eggNOG" id="KOG3183">
    <property type="taxonomic scope" value="Eukaryota"/>
</dbReference>
<dbReference type="SMART" id="SM00154">
    <property type="entry name" value="ZnF_AN1"/>
    <property type="match status" value="2"/>
</dbReference>
<protein>
    <recommendedName>
        <fullName evidence="6">AN1-type domain-containing protein</fullName>
    </recommendedName>
</protein>
<organism evidence="7">
    <name type="scientific">Guillardia theta (strain CCMP2712)</name>
    <name type="common">Cryptophyte</name>
    <dbReference type="NCBI Taxonomy" id="905079"/>
    <lineage>
        <taxon>Eukaryota</taxon>
        <taxon>Cryptophyceae</taxon>
        <taxon>Pyrenomonadales</taxon>
        <taxon>Geminigeraceae</taxon>
        <taxon>Guillardia</taxon>
    </lineage>
</organism>
<dbReference type="InterPro" id="IPR000058">
    <property type="entry name" value="Znf_AN1"/>
</dbReference>
<accession>L1JUW6</accession>
<dbReference type="PROSITE" id="PS51039">
    <property type="entry name" value="ZF_AN1"/>
    <property type="match status" value="2"/>
</dbReference>
<dbReference type="OMA" id="YKSHECP"/>
<evidence type="ECO:0000256" key="1">
    <source>
        <dbReference type="ARBA" id="ARBA00022723"/>
    </source>
</evidence>
<dbReference type="EnsemblProtists" id="EKX52192">
    <property type="protein sequence ID" value="EKX52192"/>
    <property type="gene ID" value="GUITHDRAFT_65389"/>
</dbReference>
<keyword evidence="4" id="KW-0862">Zinc</keyword>
<keyword evidence="9" id="KW-1185">Reference proteome</keyword>